<evidence type="ECO:0000313" key="6">
    <source>
        <dbReference type="Proteomes" id="UP000000239"/>
    </source>
</evidence>
<dbReference type="OrthoDB" id="9803968at2"/>
<dbReference type="GO" id="GO:0031956">
    <property type="term" value="F:medium-chain fatty acid-CoA ligase activity"/>
    <property type="evidence" value="ECO:0007669"/>
    <property type="project" value="TreeGrafter"/>
</dbReference>
<name>Q1QUI8_CHRI1</name>
<evidence type="ECO:0000313" key="5">
    <source>
        <dbReference type="EMBL" id="ABE59870.1"/>
    </source>
</evidence>
<dbReference type="HOGENOM" id="CLU_000022_59_0_6"/>
<dbReference type="AlphaFoldDB" id="Q1QUI8"/>
<keyword evidence="6" id="KW-1185">Reference proteome</keyword>
<feature type="domain" description="AMP-dependent synthetase/ligase" evidence="3">
    <location>
        <begin position="10"/>
        <end position="368"/>
    </location>
</feature>
<dbReference type="FunFam" id="3.30.300.30:FF:000008">
    <property type="entry name" value="2,3-dihydroxybenzoate-AMP ligase"/>
    <property type="match status" value="1"/>
</dbReference>
<dbReference type="EMBL" id="CP000285">
    <property type="protein sequence ID" value="ABE59870.1"/>
    <property type="molecule type" value="Genomic_DNA"/>
</dbReference>
<dbReference type="KEGG" id="csa:Csal_2523"/>
<dbReference type="InterPro" id="IPR025110">
    <property type="entry name" value="AMP-bd_C"/>
</dbReference>
<dbReference type="Pfam" id="PF00501">
    <property type="entry name" value="AMP-binding"/>
    <property type="match status" value="1"/>
</dbReference>
<dbReference type="InterPro" id="IPR045851">
    <property type="entry name" value="AMP-bd_C_sf"/>
</dbReference>
<proteinExistence type="inferred from homology"/>
<dbReference type="SUPFAM" id="SSF56801">
    <property type="entry name" value="Acetyl-CoA synthetase-like"/>
    <property type="match status" value="1"/>
</dbReference>
<dbReference type="Proteomes" id="UP000000239">
    <property type="component" value="Chromosome"/>
</dbReference>
<dbReference type="Gene3D" id="3.30.300.30">
    <property type="match status" value="1"/>
</dbReference>
<gene>
    <name evidence="5" type="ordered locus">Csal_2523</name>
</gene>
<accession>Q1QUI8</accession>
<evidence type="ECO:0000256" key="1">
    <source>
        <dbReference type="ARBA" id="ARBA00006432"/>
    </source>
</evidence>
<protein>
    <submittedName>
        <fullName evidence="5">AMP-dependent synthetase and ligase</fullName>
    </submittedName>
</protein>
<evidence type="ECO:0000259" key="3">
    <source>
        <dbReference type="Pfam" id="PF00501"/>
    </source>
</evidence>
<dbReference type="Gene3D" id="3.40.50.12780">
    <property type="entry name" value="N-terminal domain of ligase-like"/>
    <property type="match status" value="1"/>
</dbReference>
<dbReference type="PANTHER" id="PTHR43201">
    <property type="entry name" value="ACYL-COA SYNTHETASE"/>
    <property type="match status" value="1"/>
</dbReference>
<dbReference type="GO" id="GO:0006631">
    <property type="term" value="P:fatty acid metabolic process"/>
    <property type="evidence" value="ECO:0007669"/>
    <property type="project" value="TreeGrafter"/>
</dbReference>
<dbReference type="Pfam" id="PF13193">
    <property type="entry name" value="AMP-binding_C"/>
    <property type="match status" value="1"/>
</dbReference>
<dbReference type="InterPro" id="IPR000873">
    <property type="entry name" value="AMP-dep_synth/lig_dom"/>
</dbReference>
<organism evidence="5 6">
    <name type="scientific">Chromohalobacter israelensis (strain ATCC BAA-138 / DSM 3043 / CIP 106854 / NCIMB 13768 / 1H11)</name>
    <name type="common">Chromohalobacter salexigens</name>
    <dbReference type="NCBI Taxonomy" id="290398"/>
    <lineage>
        <taxon>Bacteria</taxon>
        <taxon>Pseudomonadati</taxon>
        <taxon>Pseudomonadota</taxon>
        <taxon>Gammaproteobacteria</taxon>
        <taxon>Oceanospirillales</taxon>
        <taxon>Halomonadaceae</taxon>
        <taxon>Chromohalobacter</taxon>
    </lineage>
</organism>
<dbReference type="RefSeq" id="WP_011507816.1">
    <property type="nucleotide sequence ID" value="NC_007963.1"/>
</dbReference>
<dbReference type="PROSITE" id="PS00455">
    <property type="entry name" value="AMP_BINDING"/>
    <property type="match status" value="1"/>
</dbReference>
<dbReference type="PANTHER" id="PTHR43201:SF32">
    <property type="entry name" value="2-SUCCINYLBENZOATE--COA LIGASE, CHLOROPLASTIC_PEROXISOMAL"/>
    <property type="match status" value="1"/>
</dbReference>
<dbReference type="GeneID" id="95335227"/>
<dbReference type="STRING" id="290398.Csal_2523"/>
<comment type="similarity">
    <text evidence="1">Belongs to the ATP-dependent AMP-binding enzyme family.</text>
</comment>
<evidence type="ECO:0000259" key="4">
    <source>
        <dbReference type="Pfam" id="PF13193"/>
    </source>
</evidence>
<feature type="domain" description="AMP-binding enzyme C-terminal" evidence="4">
    <location>
        <begin position="418"/>
        <end position="492"/>
    </location>
</feature>
<sequence length="522" mass="56800">MFDLGRGFLATVERRPHAMAISDGPVQKTYAQWFADIQSVARHLRHLGLGKGDRLVVAMQNRWQMATLHWACQCAGIVFTPVNWRSTALDIRYYLQDAGAKAIAYDGAVSEAVQACAEAHALVRIAVGDVRDAETVAFDSLLGGSGETLLLARPDDYALMLYTSGTTGRPKGVPRRHRVERAATTAYVAQNLYGHDETMLGVMPLYHATGVRALQAMAMVDGRFVCIPKFEPEVTLAAIERERVTSLNLVPTLYHMLLEAPGFRPQRVASIDKIGFAGAPMSAGLIARVEAAFTPSLFVNQYGCSELYALTVDQHANHKPGSSGRAALNQRLRIVTVGATSPDSVVPQGTEGEIVADLAGDEAFDGYWNNAEATAKAFKEGWYFTGDTGYFDAQGDLFVTGRVDDLINSGGENISPLEIENVLSLHPQVAEVAVVGLPDDKWGQAVTAFIKLRQPVGEQELHHHCLEAGLTRYKCPRGYRFVDELPKSPVGKILRRLLRVPAVAPLRDTPDAVARHARASLG</sequence>
<dbReference type="InterPro" id="IPR042099">
    <property type="entry name" value="ANL_N_sf"/>
</dbReference>
<dbReference type="eggNOG" id="COG0318">
    <property type="taxonomic scope" value="Bacteria"/>
</dbReference>
<keyword evidence="2 5" id="KW-0436">Ligase</keyword>
<dbReference type="InterPro" id="IPR020845">
    <property type="entry name" value="AMP-binding_CS"/>
</dbReference>
<reference evidence="5 6" key="1">
    <citation type="journal article" date="2011" name="Stand. Genomic Sci.">
        <title>Complete genome sequence of the halophilic and highly halotolerant Chromohalobacter salexigens type strain (1H11(T)).</title>
        <authorList>
            <person name="Copeland A."/>
            <person name="O'Connor K."/>
            <person name="Lucas S."/>
            <person name="Lapidus A."/>
            <person name="Berry K.W."/>
            <person name="Detter J.C."/>
            <person name="Del Rio T.G."/>
            <person name="Hammon N."/>
            <person name="Dalin E."/>
            <person name="Tice H."/>
            <person name="Pitluck S."/>
            <person name="Bruce D."/>
            <person name="Goodwin L."/>
            <person name="Han C."/>
            <person name="Tapia R."/>
            <person name="Saunders E."/>
            <person name="Schmutz J."/>
            <person name="Brettin T."/>
            <person name="Larimer F."/>
            <person name="Land M."/>
            <person name="Hauser L."/>
            <person name="Vargas C."/>
            <person name="Nieto J.J."/>
            <person name="Kyrpides N.C."/>
            <person name="Ivanova N."/>
            <person name="Goker M."/>
            <person name="Klenk H.P."/>
            <person name="Csonka L.N."/>
            <person name="Woyke T."/>
        </authorList>
    </citation>
    <scope>NUCLEOTIDE SEQUENCE [LARGE SCALE GENOMIC DNA]</scope>
    <source>
        <strain evidence="6">ATCC BAA-138 / DSM 3043 / CIP 106854 / NCIMB 13768 / 1H11</strain>
    </source>
</reference>
<evidence type="ECO:0000256" key="2">
    <source>
        <dbReference type="ARBA" id="ARBA00022598"/>
    </source>
</evidence>